<keyword evidence="3" id="KW-1185">Reference proteome</keyword>
<dbReference type="EMBL" id="JADNYJ010000071">
    <property type="protein sequence ID" value="KAF8891592.1"/>
    <property type="molecule type" value="Genomic_DNA"/>
</dbReference>
<dbReference type="Proteomes" id="UP000724874">
    <property type="component" value="Unassembled WGS sequence"/>
</dbReference>
<gene>
    <name evidence="2" type="ORF">CPB84DRAFT_1748851</name>
</gene>
<protein>
    <submittedName>
        <fullName evidence="2">Uncharacterized protein</fullName>
    </submittedName>
</protein>
<organism evidence="2 3">
    <name type="scientific">Gymnopilus junonius</name>
    <name type="common">Spectacular rustgill mushroom</name>
    <name type="synonym">Gymnopilus spectabilis subsp. junonius</name>
    <dbReference type="NCBI Taxonomy" id="109634"/>
    <lineage>
        <taxon>Eukaryota</taxon>
        <taxon>Fungi</taxon>
        <taxon>Dikarya</taxon>
        <taxon>Basidiomycota</taxon>
        <taxon>Agaricomycotina</taxon>
        <taxon>Agaricomycetes</taxon>
        <taxon>Agaricomycetidae</taxon>
        <taxon>Agaricales</taxon>
        <taxon>Agaricineae</taxon>
        <taxon>Hymenogastraceae</taxon>
        <taxon>Gymnopilus</taxon>
    </lineage>
</organism>
<keyword evidence="1" id="KW-0732">Signal</keyword>
<feature type="chain" id="PRO_5040230153" evidence="1">
    <location>
        <begin position="22"/>
        <end position="264"/>
    </location>
</feature>
<reference evidence="2" key="1">
    <citation type="submission" date="2020-11" db="EMBL/GenBank/DDBJ databases">
        <authorList>
            <consortium name="DOE Joint Genome Institute"/>
            <person name="Ahrendt S."/>
            <person name="Riley R."/>
            <person name="Andreopoulos W."/>
            <person name="LaButti K."/>
            <person name="Pangilinan J."/>
            <person name="Ruiz-duenas F.J."/>
            <person name="Barrasa J.M."/>
            <person name="Sanchez-Garcia M."/>
            <person name="Camarero S."/>
            <person name="Miyauchi S."/>
            <person name="Serrano A."/>
            <person name="Linde D."/>
            <person name="Babiker R."/>
            <person name="Drula E."/>
            <person name="Ayuso-Fernandez I."/>
            <person name="Pacheco R."/>
            <person name="Padilla G."/>
            <person name="Ferreira P."/>
            <person name="Barriuso J."/>
            <person name="Kellner H."/>
            <person name="Castanera R."/>
            <person name="Alfaro M."/>
            <person name="Ramirez L."/>
            <person name="Pisabarro A.G."/>
            <person name="Kuo A."/>
            <person name="Tritt A."/>
            <person name="Lipzen A."/>
            <person name="He G."/>
            <person name="Yan M."/>
            <person name="Ng V."/>
            <person name="Cullen D."/>
            <person name="Martin F."/>
            <person name="Rosso M.-N."/>
            <person name="Henrissat B."/>
            <person name="Hibbett D."/>
            <person name="Martinez A.T."/>
            <person name="Grigoriev I.V."/>
        </authorList>
    </citation>
    <scope>NUCLEOTIDE SEQUENCE</scope>
    <source>
        <strain evidence="2">AH 44721</strain>
    </source>
</reference>
<evidence type="ECO:0000313" key="2">
    <source>
        <dbReference type="EMBL" id="KAF8891592.1"/>
    </source>
</evidence>
<dbReference type="OrthoDB" id="3045462at2759"/>
<comment type="caution">
    <text evidence="2">The sequence shown here is derived from an EMBL/GenBank/DDBJ whole genome shotgun (WGS) entry which is preliminary data.</text>
</comment>
<evidence type="ECO:0000256" key="1">
    <source>
        <dbReference type="SAM" id="SignalP"/>
    </source>
</evidence>
<name>A0A9P5TL77_GYMJU</name>
<proteinExistence type="predicted"/>
<accession>A0A9P5TL77</accession>
<evidence type="ECO:0000313" key="3">
    <source>
        <dbReference type="Proteomes" id="UP000724874"/>
    </source>
</evidence>
<sequence>MHHRWICFAVLPRLLASAALQDTMATASNTIPSQPLRPLSRYPKPAAWGFLLDDNHVASLLKEQYDAICSGPEDISIQSSKYMMSLVPRTDPADDKLIPSADKIEKLKKMLARMASMENRAVVGSTGGLHMNGRPTSISYVNLPYNNWKKIARANNVNRSIYKIEMTYQVLMLPLTTGDPFGDETSQFVRWCSHTRIEEHMKYCVEVNFCMKYMKRAEEYETQYLRNAQKPYPGQSTNSSDMARERCQHVVGYIQKWLTFFKGE</sequence>
<dbReference type="AlphaFoldDB" id="A0A9P5TL77"/>
<feature type="signal peptide" evidence="1">
    <location>
        <begin position="1"/>
        <end position="21"/>
    </location>
</feature>